<comment type="caution">
    <text evidence="1">The sequence shown here is derived from an EMBL/GenBank/DDBJ whole genome shotgun (WGS) entry which is preliminary data.</text>
</comment>
<dbReference type="EMBL" id="MCGT01000002">
    <property type="protein sequence ID" value="ORX62139.1"/>
    <property type="molecule type" value="Genomic_DNA"/>
</dbReference>
<reference evidence="1 2" key="1">
    <citation type="submission" date="2016-07" db="EMBL/GenBank/DDBJ databases">
        <title>Pervasive Adenine N6-methylation of Active Genes in Fungi.</title>
        <authorList>
            <consortium name="DOE Joint Genome Institute"/>
            <person name="Mondo S.J."/>
            <person name="Dannebaum R.O."/>
            <person name="Kuo R.C."/>
            <person name="Labutti K."/>
            <person name="Haridas S."/>
            <person name="Kuo A."/>
            <person name="Salamov A."/>
            <person name="Ahrendt S.R."/>
            <person name="Lipzen A."/>
            <person name="Sullivan W."/>
            <person name="Andreopoulos W.B."/>
            <person name="Clum A."/>
            <person name="Lindquist E."/>
            <person name="Daum C."/>
            <person name="Ramamoorthy G.K."/>
            <person name="Gryganskyi A."/>
            <person name="Culley D."/>
            <person name="Magnuson J.K."/>
            <person name="James T.Y."/>
            <person name="O'Malley M.A."/>
            <person name="Stajich J.E."/>
            <person name="Spatafora J.W."/>
            <person name="Visel A."/>
            <person name="Grigoriev I.V."/>
        </authorList>
    </citation>
    <scope>NUCLEOTIDE SEQUENCE [LARGE SCALE GENOMIC DNA]</scope>
    <source>
        <strain evidence="1 2">NRRL 3301</strain>
    </source>
</reference>
<sequence>MEDQYVNRSLKSVKIAMTLLENALDQPRAEILSFIWSNRCSTGTPVEDMGMINLARSILTDFHANCVKPRPLVPTNERTPFCESMIPIFKYFSAATGFLSLVMTVNSSELCKQFGVSYPGIGTNHILFSPFRAKHMHPMHQFSSDSLLVLLHHVSLVGLTAIPYFSKSISAMFNWLIISSSHSAIEVADNLIG</sequence>
<accession>A0A1X2GVT2</accession>
<name>A0A1X2GVT2_9FUNG</name>
<dbReference type="AlphaFoldDB" id="A0A1X2GVT2"/>
<gene>
    <name evidence="1" type="ORF">DM01DRAFT_1315509</name>
</gene>
<evidence type="ECO:0000313" key="1">
    <source>
        <dbReference type="EMBL" id="ORX62139.1"/>
    </source>
</evidence>
<protein>
    <submittedName>
        <fullName evidence="1">Uncharacterized protein</fullName>
    </submittedName>
</protein>
<dbReference type="OrthoDB" id="2273700at2759"/>
<dbReference type="Proteomes" id="UP000242146">
    <property type="component" value="Unassembled WGS sequence"/>
</dbReference>
<organism evidence="1 2">
    <name type="scientific">Hesseltinella vesiculosa</name>
    <dbReference type="NCBI Taxonomy" id="101127"/>
    <lineage>
        <taxon>Eukaryota</taxon>
        <taxon>Fungi</taxon>
        <taxon>Fungi incertae sedis</taxon>
        <taxon>Mucoromycota</taxon>
        <taxon>Mucoromycotina</taxon>
        <taxon>Mucoromycetes</taxon>
        <taxon>Mucorales</taxon>
        <taxon>Cunninghamellaceae</taxon>
        <taxon>Hesseltinella</taxon>
    </lineage>
</organism>
<proteinExistence type="predicted"/>
<keyword evidence="2" id="KW-1185">Reference proteome</keyword>
<evidence type="ECO:0000313" key="2">
    <source>
        <dbReference type="Proteomes" id="UP000242146"/>
    </source>
</evidence>